<dbReference type="GO" id="GO:0005737">
    <property type="term" value="C:cytoplasm"/>
    <property type="evidence" value="ECO:0007669"/>
    <property type="project" value="TreeGrafter"/>
</dbReference>
<dbReference type="Proteomes" id="UP000177821">
    <property type="component" value="Unassembled WGS sequence"/>
</dbReference>
<dbReference type="InterPro" id="IPR032675">
    <property type="entry name" value="LRR_dom_sf"/>
</dbReference>
<keyword evidence="3" id="KW-0812">Transmembrane</keyword>
<dbReference type="InterPro" id="IPR050216">
    <property type="entry name" value="LRR_domain-containing"/>
</dbReference>
<feature type="transmembrane region" description="Helical" evidence="3">
    <location>
        <begin position="34"/>
        <end position="54"/>
    </location>
</feature>
<dbReference type="Pfam" id="PF00560">
    <property type="entry name" value="LRR_1"/>
    <property type="match status" value="1"/>
</dbReference>
<dbReference type="EMBL" id="MHCX01000045">
    <property type="protein sequence ID" value="OGY28682.1"/>
    <property type="molecule type" value="Genomic_DNA"/>
</dbReference>
<organism evidence="5 6">
    <name type="scientific">Candidatus Woykebacteria bacterium RIFCSPHIGHO2_02_FULL_43_16b</name>
    <dbReference type="NCBI Taxonomy" id="1802601"/>
    <lineage>
        <taxon>Bacteria</taxon>
        <taxon>Candidatus Woykeibacteriota</taxon>
    </lineage>
</organism>
<dbReference type="SUPFAM" id="SSF52058">
    <property type="entry name" value="L domain-like"/>
    <property type="match status" value="1"/>
</dbReference>
<gene>
    <name evidence="5" type="ORF">A3J50_01030</name>
</gene>
<sequence length="447" mass="50246">MNFPALNIAKENLGATLDRFSIPKFFPKKLRNPVNLLIWVIVVVSVAGFGYAIYLNSLPREDSTVQSGVSNPENTPIESWKNYVSTKYFYTLKYPPNWSSHCGGNPNSSDAERVCFIQEGEEGTKSQVVVNIRAKDVGLTSTDYVKDNVLSTSPNLKVLNDLKYFSTYDMVVVEGFESESNNGPRGFFVKNPVDAYVIEIVPESVSELTLRRIYSNFSFEGLSQTSGSSDDSEYSLEKLVKEEDSICPEEERYKDYQKALSDVESVCRLDLSERGIPTRKELPSSIGKFTNLKELVLVNNSLLVTLPQELGQLQNLVSLNLTNVPLKEFPSSVAALRKLKYLDWKGHDISRIPGNIDSMVSLVRLVLDGKPAAWGSYPDGKLKEVLNDLHSIKTLKHLDLSNNVVSFLPPLIREMKWLETLDLRNTDVPSQELERIKKSLSNTKVLF</sequence>
<keyword evidence="1" id="KW-0433">Leucine-rich repeat</keyword>
<evidence type="ECO:0000256" key="3">
    <source>
        <dbReference type="SAM" id="Phobius"/>
    </source>
</evidence>
<keyword evidence="3" id="KW-1133">Transmembrane helix</keyword>
<evidence type="ECO:0000256" key="1">
    <source>
        <dbReference type="ARBA" id="ARBA00022614"/>
    </source>
</evidence>
<dbReference type="PANTHER" id="PTHR48051">
    <property type="match status" value="1"/>
</dbReference>
<dbReference type="InterPro" id="IPR001611">
    <property type="entry name" value="Leu-rich_rpt"/>
</dbReference>
<keyword evidence="2" id="KW-0677">Repeat</keyword>
<proteinExistence type="predicted"/>
<dbReference type="PANTHER" id="PTHR48051:SF1">
    <property type="entry name" value="RAS SUPPRESSOR PROTEIN 1"/>
    <property type="match status" value="1"/>
</dbReference>
<dbReference type="Pfam" id="PF23598">
    <property type="entry name" value="LRR_14"/>
    <property type="match status" value="1"/>
</dbReference>
<comment type="caution">
    <text evidence="5">The sequence shown here is derived from an EMBL/GenBank/DDBJ whole genome shotgun (WGS) entry which is preliminary data.</text>
</comment>
<reference evidence="5 6" key="1">
    <citation type="journal article" date="2016" name="Nat. Commun.">
        <title>Thousands of microbial genomes shed light on interconnected biogeochemical processes in an aquifer system.</title>
        <authorList>
            <person name="Anantharaman K."/>
            <person name="Brown C.T."/>
            <person name="Hug L.A."/>
            <person name="Sharon I."/>
            <person name="Castelle C.J."/>
            <person name="Probst A.J."/>
            <person name="Thomas B.C."/>
            <person name="Singh A."/>
            <person name="Wilkins M.J."/>
            <person name="Karaoz U."/>
            <person name="Brodie E.L."/>
            <person name="Williams K.H."/>
            <person name="Hubbard S.S."/>
            <person name="Banfield J.F."/>
        </authorList>
    </citation>
    <scope>NUCLEOTIDE SEQUENCE [LARGE SCALE GENOMIC DNA]</scope>
</reference>
<dbReference type="PROSITE" id="PS51450">
    <property type="entry name" value="LRR"/>
    <property type="match status" value="1"/>
</dbReference>
<keyword evidence="3" id="KW-0472">Membrane</keyword>
<evidence type="ECO:0000259" key="4">
    <source>
        <dbReference type="Pfam" id="PF23598"/>
    </source>
</evidence>
<evidence type="ECO:0000256" key="2">
    <source>
        <dbReference type="ARBA" id="ARBA00022737"/>
    </source>
</evidence>
<dbReference type="AlphaFoldDB" id="A0A1G1WLR7"/>
<evidence type="ECO:0000313" key="6">
    <source>
        <dbReference type="Proteomes" id="UP000177821"/>
    </source>
</evidence>
<feature type="domain" description="Disease resistance R13L4/SHOC-2-like LRR" evidence="4">
    <location>
        <begin position="283"/>
        <end position="366"/>
    </location>
</feature>
<evidence type="ECO:0000313" key="5">
    <source>
        <dbReference type="EMBL" id="OGY28682.1"/>
    </source>
</evidence>
<dbReference type="Gene3D" id="3.80.10.10">
    <property type="entry name" value="Ribonuclease Inhibitor"/>
    <property type="match status" value="2"/>
</dbReference>
<name>A0A1G1WLR7_9BACT</name>
<accession>A0A1G1WLR7</accession>
<protein>
    <recommendedName>
        <fullName evidence="4">Disease resistance R13L4/SHOC-2-like LRR domain-containing protein</fullName>
    </recommendedName>
</protein>
<dbReference type="InterPro" id="IPR055414">
    <property type="entry name" value="LRR_R13L4/SHOC2-like"/>
</dbReference>